<name>A0A0C2STP6_AMAMK</name>
<sequence>MTNFDVSKNLGRGVNSLNNACREVVSRIALWIYFAAARRPEFILGYKRSREGR</sequence>
<organism evidence="1 2">
    <name type="scientific">Amanita muscaria (strain Koide BX008)</name>
    <dbReference type="NCBI Taxonomy" id="946122"/>
    <lineage>
        <taxon>Eukaryota</taxon>
        <taxon>Fungi</taxon>
        <taxon>Dikarya</taxon>
        <taxon>Basidiomycota</taxon>
        <taxon>Agaricomycotina</taxon>
        <taxon>Agaricomycetes</taxon>
        <taxon>Agaricomycetidae</taxon>
        <taxon>Agaricales</taxon>
        <taxon>Pluteineae</taxon>
        <taxon>Amanitaceae</taxon>
        <taxon>Amanita</taxon>
    </lineage>
</organism>
<accession>A0A0C2STP6</accession>
<proteinExistence type="predicted"/>
<evidence type="ECO:0000313" key="1">
    <source>
        <dbReference type="EMBL" id="KIL66750.1"/>
    </source>
</evidence>
<reference evidence="1 2" key="1">
    <citation type="submission" date="2014-04" db="EMBL/GenBank/DDBJ databases">
        <title>Evolutionary Origins and Diversification of the Mycorrhizal Mutualists.</title>
        <authorList>
            <consortium name="DOE Joint Genome Institute"/>
            <consortium name="Mycorrhizal Genomics Consortium"/>
            <person name="Kohler A."/>
            <person name="Kuo A."/>
            <person name="Nagy L.G."/>
            <person name="Floudas D."/>
            <person name="Copeland A."/>
            <person name="Barry K.W."/>
            <person name="Cichocki N."/>
            <person name="Veneault-Fourrey C."/>
            <person name="LaButti K."/>
            <person name="Lindquist E.A."/>
            <person name="Lipzen A."/>
            <person name="Lundell T."/>
            <person name="Morin E."/>
            <person name="Murat C."/>
            <person name="Riley R."/>
            <person name="Ohm R."/>
            <person name="Sun H."/>
            <person name="Tunlid A."/>
            <person name="Henrissat B."/>
            <person name="Grigoriev I.V."/>
            <person name="Hibbett D.S."/>
            <person name="Martin F."/>
        </authorList>
    </citation>
    <scope>NUCLEOTIDE SEQUENCE [LARGE SCALE GENOMIC DNA]</scope>
    <source>
        <strain evidence="1 2">Koide BX008</strain>
    </source>
</reference>
<dbReference type="AlphaFoldDB" id="A0A0C2STP6"/>
<protein>
    <submittedName>
        <fullName evidence="1">Uncharacterized protein</fullName>
    </submittedName>
</protein>
<dbReference type="InParanoid" id="A0A0C2STP6"/>
<keyword evidence="2" id="KW-1185">Reference proteome</keyword>
<evidence type="ECO:0000313" key="2">
    <source>
        <dbReference type="Proteomes" id="UP000054549"/>
    </source>
</evidence>
<dbReference type="HOGENOM" id="CLU_3068122_0_0_1"/>
<dbReference type="EMBL" id="KN818234">
    <property type="protein sequence ID" value="KIL66750.1"/>
    <property type="molecule type" value="Genomic_DNA"/>
</dbReference>
<dbReference type="Proteomes" id="UP000054549">
    <property type="component" value="Unassembled WGS sequence"/>
</dbReference>
<gene>
    <name evidence="1" type="ORF">M378DRAFT_160228</name>
</gene>